<comment type="catalytic activity">
    <reaction evidence="1">
        <text>(2R)-2-phosphoglycerate = (2R)-3-phosphoglycerate</text>
        <dbReference type="Rhea" id="RHEA:15901"/>
        <dbReference type="ChEBI" id="CHEBI:58272"/>
        <dbReference type="ChEBI" id="CHEBI:58289"/>
        <dbReference type="EC" id="5.4.2.12"/>
    </reaction>
</comment>
<protein>
    <recommendedName>
        <fullName evidence="5">phosphoglycerate mutase (2,3-diphosphoglycerate-independent)</fullName>
        <ecNumber evidence="5">5.4.2.12</ecNumber>
    </recommendedName>
</protein>
<gene>
    <name evidence="11" type="primary">gpmI_1</name>
    <name evidence="11" type="ORF">NCTC12965_00663</name>
</gene>
<dbReference type="PANTHER" id="PTHR31637">
    <property type="entry name" value="2,3-BISPHOSPHOGLYCERATE-INDEPENDENT PHOSPHOGLYCERATE MUTASE"/>
    <property type="match status" value="1"/>
</dbReference>
<comment type="similarity">
    <text evidence="4">Belongs to the BPG-independent phosphoglycerate mutase family.</text>
</comment>
<dbReference type="Gene3D" id="3.40.1450.10">
    <property type="entry name" value="BPG-independent phosphoglycerate mutase, domain B"/>
    <property type="match status" value="1"/>
</dbReference>
<evidence type="ECO:0000256" key="2">
    <source>
        <dbReference type="ARBA" id="ARBA00001936"/>
    </source>
</evidence>
<dbReference type="PANTHER" id="PTHR31637:SF0">
    <property type="entry name" value="2,3-BISPHOSPHOGLYCERATE-INDEPENDENT PHOSPHOGLYCERATE MUTASE"/>
    <property type="match status" value="1"/>
</dbReference>
<dbReference type="EC" id="5.4.2.12" evidence="5"/>
<dbReference type="GO" id="GO:0006096">
    <property type="term" value="P:glycolytic process"/>
    <property type="evidence" value="ECO:0007669"/>
    <property type="project" value="UniProtKB-UniPathway"/>
</dbReference>
<dbReference type="Pfam" id="PF06415">
    <property type="entry name" value="iPGM_N"/>
    <property type="match status" value="1"/>
</dbReference>
<comment type="cofactor">
    <cofactor evidence="2">
        <name>Mn(2+)</name>
        <dbReference type="ChEBI" id="CHEBI:29035"/>
    </cofactor>
</comment>
<dbReference type="GO" id="GO:0030145">
    <property type="term" value="F:manganese ion binding"/>
    <property type="evidence" value="ECO:0007669"/>
    <property type="project" value="InterPro"/>
</dbReference>
<evidence type="ECO:0000256" key="5">
    <source>
        <dbReference type="ARBA" id="ARBA00012026"/>
    </source>
</evidence>
<dbReference type="InterPro" id="IPR011258">
    <property type="entry name" value="BPG-indep_PGM_N"/>
</dbReference>
<evidence type="ECO:0000256" key="3">
    <source>
        <dbReference type="ARBA" id="ARBA00004798"/>
    </source>
</evidence>
<dbReference type="GO" id="GO:0006007">
    <property type="term" value="P:glucose catabolic process"/>
    <property type="evidence" value="ECO:0007669"/>
    <property type="project" value="InterPro"/>
</dbReference>
<evidence type="ECO:0000256" key="6">
    <source>
        <dbReference type="ARBA" id="ARBA00022723"/>
    </source>
</evidence>
<dbReference type="EMBL" id="CABEEZ010000019">
    <property type="protein sequence ID" value="VTR18874.1"/>
    <property type="molecule type" value="Genomic_DNA"/>
</dbReference>
<evidence type="ECO:0000256" key="8">
    <source>
        <dbReference type="ARBA" id="ARBA00023211"/>
    </source>
</evidence>
<dbReference type="GO" id="GO:0004619">
    <property type="term" value="F:phosphoglycerate mutase activity"/>
    <property type="evidence" value="ECO:0007669"/>
    <property type="project" value="UniProtKB-EC"/>
</dbReference>
<feature type="domain" description="BPG-independent PGAM N-terminal" evidence="10">
    <location>
        <begin position="8"/>
        <end position="80"/>
    </location>
</feature>
<name>A0A4U9TRR4_SERFO</name>
<dbReference type="UniPathway" id="UPA00109">
    <property type="reaction ID" value="UER00186"/>
</dbReference>
<accession>A0A4U9TRR4</accession>
<sequence length="103" mass="10910">MIIVGTGVQLAYDLMTQAKGEFTADNAVAALQAAYARGENDEFVKPTVIQAAGEASAEMNDGDALIFMNFRADRARQITAPSSMPISTASHVAKWSSLVILSC</sequence>
<evidence type="ECO:0000313" key="11">
    <source>
        <dbReference type="EMBL" id="VTR18874.1"/>
    </source>
</evidence>
<evidence type="ECO:0000256" key="7">
    <source>
        <dbReference type="ARBA" id="ARBA00023152"/>
    </source>
</evidence>
<keyword evidence="8" id="KW-0464">Manganese</keyword>
<evidence type="ECO:0000256" key="9">
    <source>
        <dbReference type="ARBA" id="ARBA00023235"/>
    </source>
</evidence>
<evidence type="ECO:0000256" key="4">
    <source>
        <dbReference type="ARBA" id="ARBA00008819"/>
    </source>
</evidence>
<dbReference type="AlphaFoldDB" id="A0A4U9TRR4"/>
<organism evidence="11">
    <name type="scientific">Serratia fonticola</name>
    <dbReference type="NCBI Taxonomy" id="47917"/>
    <lineage>
        <taxon>Bacteria</taxon>
        <taxon>Pseudomonadati</taxon>
        <taxon>Pseudomonadota</taxon>
        <taxon>Gammaproteobacteria</taxon>
        <taxon>Enterobacterales</taxon>
        <taxon>Yersiniaceae</taxon>
        <taxon>Serratia</taxon>
    </lineage>
</organism>
<dbReference type="SUPFAM" id="SSF64158">
    <property type="entry name" value="2,3-Bisphosphoglycerate-independent phosphoglycerate mutase, substrate-binding domain"/>
    <property type="match status" value="1"/>
</dbReference>
<evidence type="ECO:0000259" key="10">
    <source>
        <dbReference type="Pfam" id="PF06415"/>
    </source>
</evidence>
<keyword evidence="7" id="KW-0324">Glycolysis</keyword>
<keyword evidence="9 11" id="KW-0413">Isomerase</keyword>
<proteinExistence type="inferred from homology"/>
<dbReference type="InterPro" id="IPR005995">
    <property type="entry name" value="Pgm_bpd_ind"/>
</dbReference>
<keyword evidence="6" id="KW-0479">Metal-binding</keyword>
<comment type="pathway">
    <text evidence="3">Carbohydrate degradation; glycolysis; pyruvate from D-glyceraldehyde 3-phosphate: step 3/5.</text>
</comment>
<reference evidence="11" key="1">
    <citation type="submission" date="2019-05" db="EMBL/GenBank/DDBJ databases">
        <authorList>
            <consortium name="Pathogen Informatics"/>
        </authorList>
    </citation>
    <scope>NUCLEOTIDE SEQUENCE [LARGE SCALE GENOMIC DNA]</scope>
    <source>
        <strain evidence="11">NCTC12965</strain>
    </source>
</reference>
<dbReference type="InterPro" id="IPR036646">
    <property type="entry name" value="PGAM_B_sf"/>
</dbReference>
<dbReference type="GO" id="GO:0005829">
    <property type="term" value="C:cytosol"/>
    <property type="evidence" value="ECO:0007669"/>
    <property type="project" value="TreeGrafter"/>
</dbReference>
<evidence type="ECO:0000256" key="1">
    <source>
        <dbReference type="ARBA" id="ARBA00000370"/>
    </source>
</evidence>